<keyword evidence="10 15" id="KW-0479">Metal-binding</keyword>
<comment type="subunit">
    <text evidence="4 15">Homodimer.</text>
</comment>
<proteinExistence type="inferred from homology"/>
<dbReference type="InterPro" id="IPR036389">
    <property type="entry name" value="RNase_III_sf"/>
</dbReference>
<comment type="function">
    <text evidence="15">Digests double-stranded RNA. Involved in the processing of primary rRNA transcript to yield the immediate precursors to the large and small rRNAs (23S and 16S). Processes some mRNAs, and tRNAs when they are encoded in the rRNA operon. Processes pre-crRNA and tracrRNA of type II CRISPR loci if present in the organism.</text>
</comment>
<dbReference type="GO" id="GO:0006397">
    <property type="term" value="P:mRNA processing"/>
    <property type="evidence" value="ECO:0007669"/>
    <property type="project" value="UniProtKB-UniRule"/>
</dbReference>
<dbReference type="EMBL" id="MFLK01000046">
    <property type="protein sequence ID" value="OGG65445.1"/>
    <property type="molecule type" value="Genomic_DNA"/>
</dbReference>
<dbReference type="InterPro" id="IPR000999">
    <property type="entry name" value="RNase_III_dom"/>
</dbReference>
<keyword evidence="9 15" id="KW-0540">Nuclease</keyword>
<dbReference type="STRING" id="1798497.A3D71_03100"/>
<accession>A0A1F6DVH5</accession>
<evidence type="ECO:0000256" key="11">
    <source>
        <dbReference type="ARBA" id="ARBA00022759"/>
    </source>
</evidence>
<feature type="active site" evidence="15">
    <location>
        <position position="122"/>
    </location>
</feature>
<feature type="region of interest" description="Disordered" evidence="16">
    <location>
        <begin position="206"/>
        <end position="229"/>
    </location>
</feature>
<dbReference type="HAMAP" id="MF_00104">
    <property type="entry name" value="RNase_III"/>
    <property type="match status" value="1"/>
</dbReference>
<evidence type="ECO:0000259" key="18">
    <source>
        <dbReference type="PROSITE" id="PS50142"/>
    </source>
</evidence>
<dbReference type="GO" id="GO:0019843">
    <property type="term" value="F:rRNA binding"/>
    <property type="evidence" value="ECO:0007669"/>
    <property type="project" value="UniProtKB-KW"/>
</dbReference>
<dbReference type="Pfam" id="PF14622">
    <property type="entry name" value="Ribonucleas_3_3"/>
    <property type="match status" value="1"/>
</dbReference>
<keyword evidence="8 15" id="KW-0819">tRNA processing</keyword>
<evidence type="ECO:0000256" key="9">
    <source>
        <dbReference type="ARBA" id="ARBA00022722"/>
    </source>
</evidence>
<dbReference type="PROSITE" id="PS50142">
    <property type="entry name" value="RNASE_3_2"/>
    <property type="match status" value="1"/>
</dbReference>
<feature type="binding site" evidence="15">
    <location>
        <position position="46"/>
    </location>
    <ligand>
        <name>Mg(2+)</name>
        <dbReference type="ChEBI" id="CHEBI:18420"/>
    </ligand>
</feature>
<feature type="domain" description="DRBM" evidence="17">
    <location>
        <begin position="160"/>
        <end position="224"/>
    </location>
</feature>
<keyword evidence="6 15" id="KW-0698">rRNA processing</keyword>
<evidence type="ECO:0000256" key="10">
    <source>
        <dbReference type="ARBA" id="ARBA00022723"/>
    </source>
</evidence>
<keyword evidence="11 15" id="KW-0255">Endonuclease</keyword>
<dbReference type="FunFam" id="3.30.160.20:FF:000003">
    <property type="entry name" value="Ribonuclease 3"/>
    <property type="match status" value="1"/>
</dbReference>
<dbReference type="SUPFAM" id="SSF54768">
    <property type="entry name" value="dsRNA-binding domain-like"/>
    <property type="match status" value="1"/>
</dbReference>
<feature type="compositionally biased region" description="Low complexity" evidence="16">
    <location>
        <begin position="218"/>
        <end position="229"/>
    </location>
</feature>
<dbReference type="GO" id="GO:0006364">
    <property type="term" value="P:rRNA processing"/>
    <property type="evidence" value="ECO:0007669"/>
    <property type="project" value="UniProtKB-UniRule"/>
</dbReference>
<evidence type="ECO:0000256" key="5">
    <source>
        <dbReference type="ARBA" id="ARBA00022490"/>
    </source>
</evidence>
<dbReference type="GO" id="GO:0010468">
    <property type="term" value="P:regulation of gene expression"/>
    <property type="evidence" value="ECO:0007669"/>
    <property type="project" value="TreeGrafter"/>
</dbReference>
<dbReference type="GO" id="GO:0046872">
    <property type="term" value="F:metal ion binding"/>
    <property type="evidence" value="ECO:0007669"/>
    <property type="project" value="UniProtKB-KW"/>
</dbReference>
<dbReference type="GO" id="GO:0004525">
    <property type="term" value="F:ribonuclease III activity"/>
    <property type="evidence" value="ECO:0007669"/>
    <property type="project" value="UniProtKB-UniRule"/>
</dbReference>
<comment type="caution">
    <text evidence="19">The sequence shown here is derived from an EMBL/GenBank/DDBJ whole genome shotgun (WGS) entry which is preliminary data.</text>
</comment>
<keyword evidence="13 15" id="KW-0460">Magnesium</keyword>
<dbReference type="InterPro" id="IPR014720">
    <property type="entry name" value="dsRBD_dom"/>
</dbReference>
<dbReference type="GO" id="GO:0005737">
    <property type="term" value="C:cytoplasm"/>
    <property type="evidence" value="ECO:0007669"/>
    <property type="project" value="UniProtKB-SubCell"/>
</dbReference>
<keyword evidence="15" id="KW-0699">rRNA-binding</keyword>
<protein>
    <recommendedName>
        <fullName evidence="15">Ribonuclease 3</fullName>
        <ecNumber evidence="15">3.1.26.3</ecNumber>
    </recommendedName>
    <alternativeName>
        <fullName evidence="15">Ribonuclease III</fullName>
        <shortName evidence="15">RNase III</shortName>
    </alternativeName>
</protein>
<dbReference type="EC" id="3.1.26.3" evidence="15"/>
<dbReference type="CDD" id="cd00593">
    <property type="entry name" value="RIBOc"/>
    <property type="match status" value="1"/>
</dbReference>
<evidence type="ECO:0000256" key="14">
    <source>
        <dbReference type="ARBA" id="ARBA00022884"/>
    </source>
</evidence>
<dbReference type="PROSITE" id="PS50137">
    <property type="entry name" value="DS_RBD"/>
    <property type="match status" value="1"/>
</dbReference>
<dbReference type="SUPFAM" id="SSF69065">
    <property type="entry name" value="RNase III domain-like"/>
    <property type="match status" value="1"/>
</dbReference>
<feature type="domain" description="RNase III" evidence="18">
    <location>
        <begin position="4"/>
        <end position="133"/>
    </location>
</feature>
<evidence type="ECO:0000256" key="1">
    <source>
        <dbReference type="ARBA" id="ARBA00000109"/>
    </source>
</evidence>
<dbReference type="SMART" id="SM00535">
    <property type="entry name" value="RIBOc"/>
    <property type="match status" value="1"/>
</dbReference>
<dbReference type="FunFam" id="1.10.1520.10:FF:000001">
    <property type="entry name" value="Ribonuclease 3"/>
    <property type="match status" value="1"/>
</dbReference>
<dbReference type="GO" id="GO:0003725">
    <property type="term" value="F:double-stranded RNA binding"/>
    <property type="evidence" value="ECO:0007669"/>
    <property type="project" value="TreeGrafter"/>
</dbReference>
<evidence type="ECO:0000256" key="8">
    <source>
        <dbReference type="ARBA" id="ARBA00022694"/>
    </source>
</evidence>
<evidence type="ECO:0000256" key="6">
    <source>
        <dbReference type="ARBA" id="ARBA00022552"/>
    </source>
</evidence>
<keyword evidence="7 15" id="KW-0507">mRNA processing</keyword>
<evidence type="ECO:0000256" key="3">
    <source>
        <dbReference type="ARBA" id="ARBA00010183"/>
    </source>
</evidence>
<evidence type="ECO:0000256" key="7">
    <source>
        <dbReference type="ARBA" id="ARBA00022664"/>
    </source>
</evidence>
<evidence type="ECO:0000256" key="2">
    <source>
        <dbReference type="ARBA" id="ARBA00004496"/>
    </source>
</evidence>
<comment type="subcellular location">
    <subcellularLocation>
        <location evidence="2 15">Cytoplasm</location>
    </subcellularLocation>
</comment>
<evidence type="ECO:0000313" key="20">
    <source>
        <dbReference type="Proteomes" id="UP000177652"/>
    </source>
</evidence>
<dbReference type="InterPro" id="IPR011907">
    <property type="entry name" value="RNase_III"/>
</dbReference>
<feature type="binding site" evidence="15">
    <location>
        <position position="119"/>
    </location>
    <ligand>
        <name>Mg(2+)</name>
        <dbReference type="ChEBI" id="CHEBI:18420"/>
    </ligand>
</feature>
<dbReference type="CDD" id="cd10845">
    <property type="entry name" value="DSRM_RNAse_III_family"/>
    <property type="match status" value="1"/>
</dbReference>
<dbReference type="PROSITE" id="PS00517">
    <property type="entry name" value="RNASE_3_1"/>
    <property type="match status" value="1"/>
</dbReference>
<dbReference type="GO" id="GO:0008033">
    <property type="term" value="P:tRNA processing"/>
    <property type="evidence" value="ECO:0007669"/>
    <property type="project" value="UniProtKB-KW"/>
</dbReference>
<evidence type="ECO:0000256" key="4">
    <source>
        <dbReference type="ARBA" id="ARBA00011738"/>
    </source>
</evidence>
<dbReference type="Gene3D" id="1.10.1520.10">
    <property type="entry name" value="Ribonuclease III domain"/>
    <property type="match status" value="1"/>
</dbReference>
<dbReference type="Proteomes" id="UP000177652">
    <property type="component" value="Unassembled WGS sequence"/>
</dbReference>
<evidence type="ECO:0000313" key="19">
    <source>
        <dbReference type="EMBL" id="OGG65445.1"/>
    </source>
</evidence>
<keyword evidence="14 15" id="KW-0694">RNA-binding</keyword>
<organism evidence="19 20">
    <name type="scientific">Candidatus Kaiserbacteria bacterium RIFCSPHIGHO2_02_FULL_55_20</name>
    <dbReference type="NCBI Taxonomy" id="1798497"/>
    <lineage>
        <taxon>Bacteria</taxon>
        <taxon>Candidatus Kaiseribacteriota</taxon>
    </lineage>
</organism>
<dbReference type="GO" id="GO:0042802">
    <property type="term" value="F:identical protein binding"/>
    <property type="evidence" value="ECO:0007669"/>
    <property type="project" value="UniProtKB-ARBA"/>
</dbReference>
<dbReference type="NCBIfam" id="TIGR02191">
    <property type="entry name" value="RNaseIII"/>
    <property type="match status" value="1"/>
</dbReference>
<comment type="catalytic activity">
    <reaction evidence="1 15">
        <text>Endonucleolytic cleavage to 5'-phosphomonoester.</text>
        <dbReference type="EC" id="3.1.26.3"/>
    </reaction>
</comment>
<keyword evidence="12 15" id="KW-0378">Hydrolase</keyword>
<dbReference type="PANTHER" id="PTHR11207:SF0">
    <property type="entry name" value="RIBONUCLEASE 3"/>
    <property type="match status" value="1"/>
</dbReference>
<gene>
    <name evidence="15" type="primary">rnc</name>
    <name evidence="19" type="ORF">A3D71_03100</name>
</gene>
<dbReference type="PANTHER" id="PTHR11207">
    <property type="entry name" value="RIBONUCLEASE III"/>
    <property type="match status" value="1"/>
</dbReference>
<sequence>MVDLAAFETKLGYTFEGKRLLETAFTHRSYLNENKAAGREHNERLEFLGDAVLELVVTEFLYAKYPEKPEGDLTSYRAALVNTVSIADAATKLGMNEYLLLSRGESKDTGRARMIILANAFEALIGALYLDSGYETAKKFIADQLFHKTDDVVEKRLWQDAKSKLQEIAQEKQGITPTYQVMSQSGPDHDKTFLVGAFIGTERLATGEGRSKQEAEQDAAQKALAAKGW</sequence>
<evidence type="ECO:0000256" key="16">
    <source>
        <dbReference type="SAM" id="MobiDB-lite"/>
    </source>
</evidence>
<evidence type="ECO:0000256" key="12">
    <source>
        <dbReference type="ARBA" id="ARBA00022801"/>
    </source>
</evidence>
<reference evidence="19 20" key="1">
    <citation type="journal article" date="2016" name="Nat. Commun.">
        <title>Thousands of microbial genomes shed light on interconnected biogeochemical processes in an aquifer system.</title>
        <authorList>
            <person name="Anantharaman K."/>
            <person name="Brown C.T."/>
            <person name="Hug L.A."/>
            <person name="Sharon I."/>
            <person name="Castelle C.J."/>
            <person name="Probst A.J."/>
            <person name="Thomas B.C."/>
            <person name="Singh A."/>
            <person name="Wilkins M.J."/>
            <person name="Karaoz U."/>
            <person name="Brodie E.L."/>
            <person name="Williams K.H."/>
            <person name="Hubbard S.S."/>
            <person name="Banfield J.F."/>
        </authorList>
    </citation>
    <scope>NUCLEOTIDE SEQUENCE [LARGE SCALE GENOMIC DNA]</scope>
</reference>
<comment type="similarity">
    <text evidence="3">Belongs to the ribonuclease III family.</text>
</comment>
<feature type="active site" evidence="15">
    <location>
        <position position="50"/>
    </location>
</feature>
<evidence type="ECO:0000256" key="13">
    <source>
        <dbReference type="ARBA" id="ARBA00022842"/>
    </source>
</evidence>
<feature type="binding site" evidence="15">
    <location>
        <position position="122"/>
    </location>
    <ligand>
        <name>Mg(2+)</name>
        <dbReference type="ChEBI" id="CHEBI:18420"/>
    </ligand>
</feature>
<dbReference type="SMART" id="SM00358">
    <property type="entry name" value="DSRM"/>
    <property type="match status" value="1"/>
</dbReference>
<keyword evidence="5 15" id="KW-0963">Cytoplasm</keyword>
<evidence type="ECO:0000259" key="17">
    <source>
        <dbReference type="PROSITE" id="PS50137"/>
    </source>
</evidence>
<dbReference type="AlphaFoldDB" id="A0A1F6DVH5"/>
<dbReference type="Pfam" id="PF00035">
    <property type="entry name" value="dsrm"/>
    <property type="match status" value="1"/>
</dbReference>
<comment type="cofactor">
    <cofactor evidence="15">
        <name>Mg(2+)</name>
        <dbReference type="ChEBI" id="CHEBI:18420"/>
    </cofactor>
</comment>
<evidence type="ECO:0000256" key="15">
    <source>
        <dbReference type="HAMAP-Rule" id="MF_00104"/>
    </source>
</evidence>
<name>A0A1F6DVH5_9BACT</name>
<dbReference type="Gene3D" id="3.30.160.20">
    <property type="match status" value="1"/>
</dbReference>